<dbReference type="Proteomes" id="UP000253729">
    <property type="component" value="Unassembled WGS sequence"/>
</dbReference>
<protein>
    <recommendedName>
        <fullName evidence="7">Protein kinase domain-containing protein</fullName>
    </recommendedName>
</protein>
<dbReference type="GO" id="GO:0005634">
    <property type="term" value="C:nucleus"/>
    <property type="evidence" value="ECO:0007669"/>
    <property type="project" value="TreeGrafter"/>
</dbReference>
<evidence type="ECO:0000256" key="4">
    <source>
        <dbReference type="ARBA" id="ARBA00022777"/>
    </source>
</evidence>
<accession>A0A3F3PTI1</accession>
<evidence type="ECO:0000256" key="1">
    <source>
        <dbReference type="ARBA" id="ARBA00022527"/>
    </source>
</evidence>
<dbReference type="Pfam" id="PF07714">
    <property type="entry name" value="PK_Tyr_Ser-Thr"/>
    <property type="match status" value="1"/>
</dbReference>
<gene>
    <name evidence="8" type="ORF">BDQ94DRAFT_161455</name>
</gene>
<keyword evidence="1" id="KW-0723">Serine/threonine-protein kinase</keyword>
<evidence type="ECO:0000256" key="2">
    <source>
        <dbReference type="ARBA" id="ARBA00022679"/>
    </source>
</evidence>
<evidence type="ECO:0000313" key="9">
    <source>
        <dbReference type="Proteomes" id="UP000253729"/>
    </source>
</evidence>
<dbReference type="GO" id="GO:0043484">
    <property type="term" value="P:regulation of RNA splicing"/>
    <property type="evidence" value="ECO:0007669"/>
    <property type="project" value="TreeGrafter"/>
</dbReference>
<proteinExistence type="predicted"/>
<organism evidence="8 9">
    <name type="scientific">Aspergillus welwitschiae</name>
    <dbReference type="NCBI Taxonomy" id="1341132"/>
    <lineage>
        <taxon>Eukaryota</taxon>
        <taxon>Fungi</taxon>
        <taxon>Dikarya</taxon>
        <taxon>Ascomycota</taxon>
        <taxon>Pezizomycotina</taxon>
        <taxon>Eurotiomycetes</taxon>
        <taxon>Eurotiomycetidae</taxon>
        <taxon>Eurotiales</taxon>
        <taxon>Aspergillaceae</taxon>
        <taxon>Aspergillus</taxon>
        <taxon>Aspergillus subgen. Circumdati</taxon>
    </lineage>
</organism>
<keyword evidence="9" id="KW-1185">Reference proteome</keyword>
<dbReference type="SMART" id="SM00220">
    <property type="entry name" value="S_TKc"/>
    <property type="match status" value="1"/>
</dbReference>
<dbReference type="Gene3D" id="1.10.510.10">
    <property type="entry name" value="Transferase(Phosphotransferase) domain 1"/>
    <property type="match status" value="1"/>
</dbReference>
<dbReference type="InterPro" id="IPR051175">
    <property type="entry name" value="CLK_kinases"/>
</dbReference>
<dbReference type="GeneID" id="38137745"/>
<dbReference type="PANTHER" id="PTHR45646:SF11">
    <property type="entry name" value="SERINE_THREONINE-PROTEIN KINASE DOA"/>
    <property type="match status" value="1"/>
</dbReference>
<dbReference type="STRING" id="1341132.A0A3F3PTI1"/>
<dbReference type="PROSITE" id="PS00107">
    <property type="entry name" value="PROTEIN_KINASE_ATP"/>
    <property type="match status" value="1"/>
</dbReference>
<dbReference type="InterPro" id="IPR001245">
    <property type="entry name" value="Ser-Thr/Tyr_kinase_cat_dom"/>
</dbReference>
<dbReference type="Gene3D" id="3.30.200.20">
    <property type="entry name" value="Phosphorylase Kinase, domain 1"/>
    <property type="match status" value="1"/>
</dbReference>
<keyword evidence="2" id="KW-0808">Transferase</keyword>
<keyword evidence="4" id="KW-0418">Kinase</keyword>
<evidence type="ECO:0000256" key="3">
    <source>
        <dbReference type="ARBA" id="ARBA00022741"/>
    </source>
</evidence>
<evidence type="ECO:0000259" key="7">
    <source>
        <dbReference type="PROSITE" id="PS50011"/>
    </source>
</evidence>
<dbReference type="SUPFAM" id="SSF56112">
    <property type="entry name" value="Protein kinase-like (PK-like)"/>
    <property type="match status" value="1"/>
</dbReference>
<evidence type="ECO:0000256" key="6">
    <source>
        <dbReference type="PROSITE-ProRule" id="PRU10141"/>
    </source>
</evidence>
<dbReference type="InterPro" id="IPR011009">
    <property type="entry name" value="Kinase-like_dom_sf"/>
</dbReference>
<evidence type="ECO:0000256" key="5">
    <source>
        <dbReference type="ARBA" id="ARBA00022840"/>
    </source>
</evidence>
<feature type="domain" description="Protein kinase" evidence="7">
    <location>
        <begin position="11"/>
        <end position="266"/>
    </location>
</feature>
<dbReference type="GO" id="GO:0004674">
    <property type="term" value="F:protein serine/threonine kinase activity"/>
    <property type="evidence" value="ECO:0007669"/>
    <property type="project" value="UniProtKB-KW"/>
</dbReference>
<reference evidence="8 9" key="1">
    <citation type="submission" date="2018-07" db="EMBL/GenBank/DDBJ databases">
        <title>The genomes of Aspergillus section Nigri reveals drivers in fungal speciation.</title>
        <authorList>
            <consortium name="DOE Joint Genome Institute"/>
            <person name="Vesth T.C."/>
            <person name="Nybo J."/>
            <person name="Theobald S."/>
            <person name="Brandl J."/>
            <person name="Frisvad J.C."/>
            <person name="Nielsen K.F."/>
            <person name="Lyhne E.K."/>
            <person name="Kogle M.E."/>
            <person name="Kuo A."/>
            <person name="Riley R."/>
            <person name="Clum A."/>
            <person name="Nolan M."/>
            <person name="Lipzen A."/>
            <person name="Salamov A."/>
            <person name="Henrissat B."/>
            <person name="Wiebenga A."/>
            <person name="De vries R.P."/>
            <person name="Grigoriev I.V."/>
            <person name="Mortensen U.H."/>
            <person name="Andersen M.R."/>
            <person name="Baker S.E."/>
        </authorList>
    </citation>
    <scope>NUCLEOTIDE SEQUENCE [LARGE SCALE GENOMIC DNA]</scope>
    <source>
        <strain evidence="8 9">CBS 139.54b</strain>
    </source>
</reference>
<sequence length="266" mass="29920">MFVGDVLNNRDKVIDKLGHGAFSTIWLSRDERKTAYVAVKVSTEDASTHDANILRMLKDCCLAHTNDRPGPNGHHQCIVTAPAKSSVSAALFYCYSHIETAHVSAAKLALAVAYVHAQGYVHGDIHLRNILIPLPTNSNKLSIEDFYEQFANDIPPDEAQLLSDFGESFSSSDHEQRRRGQNYPSPLPVWLFDATLATRHDIASQQVDVNRFVFPSLEQNFEEDIQATQQRANMSSFDKEEKIVILSMLRSMLAMNLRSGQQRQIY</sequence>
<dbReference type="EMBL" id="KZ852062">
    <property type="protein sequence ID" value="RDH30138.1"/>
    <property type="molecule type" value="Genomic_DNA"/>
</dbReference>
<keyword evidence="5 6" id="KW-0067">ATP-binding</keyword>
<dbReference type="PANTHER" id="PTHR45646">
    <property type="entry name" value="SERINE/THREONINE-PROTEIN KINASE DOA-RELATED"/>
    <property type="match status" value="1"/>
</dbReference>
<dbReference type="GO" id="GO:0005524">
    <property type="term" value="F:ATP binding"/>
    <property type="evidence" value="ECO:0007669"/>
    <property type="project" value="UniProtKB-UniRule"/>
</dbReference>
<dbReference type="InterPro" id="IPR017441">
    <property type="entry name" value="Protein_kinase_ATP_BS"/>
</dbReference>
<evidence type="ECO:0000313" key="8">
    <source>
        <dbReference type="EMBL" id="RDH30138.1"/>
    </source>
</evidence>
<name>A0A3F3PTI1_9EURO</name>
<dbReference type="RefSeq" id="XP_026623160.1">
    <property type="nucleotide sequence ID" value="XM_026769389.1"/>
</dbReference>
<keyword evidence="3 6" id="KW-0547">Nucleotide-binding</keyword>
<dbReference type="InterPro" id="IPR000719">
    <property type="entry name" value="Prot_kinase_dom"/>
</dbReference>
<feature type="binding site" evidence="6">
    <location>
        <position position="40"/>
    </location>
    <ligand>
        <name>ATP</name>
        <dbReference type="ChEBI" id="CHEBI:30616"/>
    </ligand>
</feature>
<dbReference type="AlphaFoldDB" id="A0A3F3PTI1"/>
<dbReference type="PROSITE" id="PS50011">
    <property type="entry name" value="PROTEIN_KINASE_DOM"/>
    <property type="match status" value="1"/>
</dbReference>